<proteinExistence type="predicted"/>
<sequence length="136" mass="15467">MSLSSSHSEDSMVSMASTTSLTSISSASSLSSMSSMSSTRRLMSLNTVFIYTNRKLQAANKYKIDVAKKHLKYIESINKDIKNPKEHYYSVYAKNSLFAEKTINKILHNILDVNCRKENDCYEISPKQLRKIIKSE</sequence>
<dbReference type="EMBL" id="JX560541">
    <property type="protein sequence ID" value="AGE61665.1"/>
    <property type="molecule type" value="Genomic_DNA"/>
</dbReference>
<dbReference type="EMBL" id="JX560540">
    <property type="protein sequence ID" value="AGE61511.1"/>
    <property type="molecule type" value="Genomic_DNA"/>
</dbReference>
<dbReference type="Proteomes" id="UP000202309">
    <property type="component" value="Segment"/>
</dbReference>
<dbReference type="GeneID" id="3431556"/>
<evidence type="ECO:0000313" key="1">
    <source>
        <dbReference type="EMBL" id="AAY84036.1"/>
    </source>
</evidence>
<name>Q4KSX5_9ABAC</name>
<protein>
    <submittedName>
        <fullName evidence="1">ORF-105 peptide</fullName>
    </submittedName>
</protein>
<evidence type="ECO:0000313" key="4">
    <source>
        <dbReference type="Proteomes" id="UP000202309"/>
    </source>
</evidence>
<gene>
    <name evidence="1" type="primary">ORF-105</name>
</gene>
<reference evidence="3" key="3">
    <citation type="submission" date="2012-08" db="EMBL/GenBank/DDBJ databases">
        <title>Sequences comparision among Chrysodeixis chalcites nucleopolyhedrovirus genotypes from a field strain of the Canary Islands.</title>
        <authorList>
            <person name="Bernal A."/>
            <person name="Simon O."/>
            <person name="Palma L."/>
            <person name="Williams T."/>
            <person name="Caballero P."/>
        </authorList>
    </citation>
    <scope>NUCLEOTIDE SEQUENCE</scope>
    <source>
        <strain evidence="3">TF1</strain>
    </source>
</reference>
<dbReference type="OrthoDB" id="40215at10239"/>
<keyword evidence="4" id="KW-1185">Reference proteome</keyword>
<reference evidence="2" key="4">
    <citation type="journal article" date="2013" name="Genome Announc.">
        <title>Complete Genome Sequences of Five Chrysodeixis chalcites Nucleopolyhedrovirus Genotypes from a Canary Islands Isolate.</title>
        <authorList>
            <person name="Bernal A."/>
            <person name="Williams T."/>
            <person name="Munoz D."/>
            <person name="Caballero P."/>
            <person name="Simon O."/>
        </authorList>
    </citation>
    <scope>NUCLEOTIDE SEQUENCE</scope>
    <source>
        <strain evidence="2">TF1</strain>
    </source>
</reference>
<evidence type="ECO:0000313" key="2">
    <source>
        <dbReference type="EMBL" id="AGE61366.1"/>
    </source>
</evidence>
<accession>Q4KSX5</accession>
<dbReference type="RefSeq" id="YP_249709.1">
    <property type="nucleotide sequence ID" value="NC_007151.1"/>
</dbReference>
<reference evidence="1 4" key="2">
    <citation type="journal article" date="2005" name="J. Gen. Virol.">
        <title>Genome sequence of Chrysodeixis chalcites nucleopolyhedrovirus, a baculovirus with two DNA photolyase genes.</title>
        <authorList>
            <person name="van Oers M.M."/>
            <person name="Abma-Henkens M.H."/>
            <person name="Herniou E.A."/>
            <person name="de Groot J.C."/>
            <person name="Peters S."/>
            <person name="Vlak J.M."/>
        </authorList>
    </citation>
    <scope>NUCLEOTIDE SEQUENCE [LARGE SCALE GENOMIC DNA]</scope>
</reference>
<dbReference type="EMBL" id="AY864330">
    <property type="protein sequence ID" value="AAY84036.1"/>
    <property type="molecule type" value="Genomic_DNA"/>
</dbReference>
<reference evidence="1 4" key="1">
    <citation type="journal article" date="2004" name="Virology">
        <title>Identification and characterization of a DNA photolyase-containing baculovirus from Chrysodeixis chalcites.</title>
        <authorList>
            <person name="van Oers M.M."/>
            <person name="Herniou E.A."/>
            <person name="Usmany M."/>
            <person name="Messelink G.J."/>
            <person name="Vlak J.M."/>
        </authorList>
    </citation>
    <scope>NUCLEOTIDE SEQUENCE [LARGE SCALE GENOMIC DNA]</scope>
</reference>
<dbReference type="KEGG" id="vg:3431556"/>
<dbReference type="EMBL" id="JX560539">
    <property type="protein sequence ID" value="AGE61366.1"/>
    <property type="molecule type" value="Genomic_DNA"/>
</dbReference>
<dbReference type="EMBL" id="JX560542">
    <property type="protein sequence ID" value="AGE61814.1"/>
    <property type="molecule type" value="Genomic_DNA"/>
</dbReference>
<organism evidence="1 4">
    <name type="scientific">Chrysodeixis chalcites nucleopolyhedrovirus</name>
    <dbReference type="NCBI Taxonomy" id="320432"/>
    <lineage>
        <taxon>Viruses</taxon>
        <taxon>Viruses incertae sedis</taxon>
        <taxon>Naldaviricetes</taxon>
        <taxon>Lefavirales</taxon>
        <taxon>Baculoviridae</taxon>
        <taxon>Alphabaculovirus</taxon>
        <taxon>Alphabaculovirus chrychalcites</taxon>
    </lineage>
</organism>
<evidence type="ECO:0000313" key="3">
    <source>
        <dbReference type="EMBL" id="AGE61665.1"/>
    </source>
</evidence>